<dbReference type="AlphaFoldDB" id="A0AAD7X018"/>
<feature type="compositionally biased region" description="Pro residues" evidence="1">
    <location>
        <begin position="173"/>
        <end position="183"/>
    </location>
</feature>
<feature type="region of interest" description="Disordered" evidence="1">
    <location>
        <begin position="125"/>
        <end position="183"/>
    </location>
</feature>
<dbReference type="Proteomes" id="UP001221898">
    <property type="component" value="Unassembled WGS sequence"/>
</dbReference>
<reference evidence="2" key="1">
    <citation type="journal article" date="2023" name="Science">
        <title>Genome structures resolve the early diversification of teleost fishes.</title>
        <authorList>
            <person name="Parey E."/>
            <person name="Louis A."/>
            <person name="Montfort J."/>
            <person name="Bouchez O."/>
            <person name="Roques C."/>
            <person name="Iampietro C."/>
            <person name="Lluch J."/>
            <person name="Castinel A."/>
            <person name="Donnadieu C."/>
            <person name="Desvignes T."/>
            <person name="Floi Bucao C."/>
            <person name="Jouanno E."/>
            <person name="Wen M."/>
            <person name="Mejri S."/>
            <person name="Dirks R."/>
            <person name="Jansen H."/>
            <person name="Henkel C."/>
            <person name="Chen W.J."/>
            <person name="Zahm M."/>
            <person name="Cabau C."/>
            <person name="Klopp C."/>
            <person name="Thompson A.W."/>
            <person name="Robinson-Rechavi M."/>
            <person name="Braasch I."/>
            <person name="Lecointre G."/>
            <person name="Bobe J."/>
            <person name="Postlethwait J.H."/>
            <person name="Berthelot C."/>
            <person name="Roest Crollius H."/>
            <person name="Guiguen Y."/>
        </authorList>
    </citation>
    <scope>NUCLEOTIDE SEQUENCE</scope>
    <source>
        <strain evidence="2">NC1722</strain>
    </source>
</reference>
<sequence>MPAARTKAGSEHRHQTAQQPREVSSSSSSSVDYRSAHVPAKPRNFWHVCRREEAANLLQLTRPSAAEWRLLTPPIADAGDGNRSLGDTTCSSPVSLPPVPGCGCSVPWGPQVGSARGGRAAWIAARSAGAAPPRGSCSRGPRSEPRDPPRSYGEGGGVWGPGRHKKEAISMIKPPPGRPPSSS</sequence>
<name>A0AAD7X018_9TELE</name>
<feature type="region of interest" description="Disordered" evidence="1">
    <location>
        <begin position="1"/>
        <end position="36"/>
    </location>
</feature>
<feature type="compositionally biased region" description="Low complexity" evidence="1">
    <location>
        <begin position="125"/>
        <end position="136"/>
    </location>
</feature>
<gene>
    <name evidence="2" type="ORF">AAFF_G00424920</name>
</gene>
<evidence type="ECO:0000313" key="3">
    <source>
        <dbReference type="Proteomes" id="UP001221898"/>
    </source>
</evidence>
<proteinExistence type="predicted"/>
<evidence type="ECO:0000313" key="2">
    <source>
        <dbReference type="EMBL" id="KAJ8415512.1"/>
    </source>
</evidence>
<evidence type="ECO:0000256" key="1">
    <source>
        <dbReference type="SAM" id="MobiDB-lite"/>
    </source>
</evidence>
<comment type="caution">
    <text evidence="2">The sequence shown here is derived from an EMBL/GenBank/DDBJ whole genome shotgun (WGS) entry which is preliminary data.</text>
</comment>
<keyword evidence="3" id="KW-1185">Reference proteome</keyword>
<dbReference type="EMBL" id="JAINUG010000009">
    <property type="protein sequence ID" value="KAJ8415512.1"/>
    <property type="molecule type" value="Genomic_DNA"/>
</dbReference>
<organism evidence="2 3">
    <name type="scientific">Aldrovandia affinis</name>
    <dbReference type="NCBI Taxonomy" id="143900"/>
    <lineage>
        <taxon>Eukaryota</taxon>
        <taxon>Metazoa</taxon>
        <taxon>Chordata</taxon>
        <taxon>Craniata</taxon>
        <taxon>Vertebrata</taxon>
        <taxon>Euteleostomi</taxon>
        <taxon>Actinopterygii</taxon>
        <taxon>Neopterygii</taxon>
        <taxon>Teleostei</taxon>
        <taxon>Notacanthiformes</taxon>
        <taxon>Halosauridae</taxon>
        <taxon>Aldrovandia</taxon>
    </lineage>
</organism>
<accession>A0AAD7X018</accession>
<protein>
    <submittedName>
        <fullName evidence="2">Uncharacterized protein</fullName>
    </submittedName>
</protein>